<protein>
    <submittedName>
        <fullName evidence="8">Hemolysin III family protein</fullName>
    </submittedName>
</protein>
<keyword evidence="9" id="KW-1185">Reference proteome</keyword>
<sequence length="233" mass="25099">MTSFPAPGEHSPSELLHEVQAVFKPRMRGWLHAYAALISIATGLTLVVVTAALRGGNAGWSTTVYALTVTLLFGTSALYHRLPWGPTGHSVMKRLDHSMIFVFIAGTYTPFAALTLPRASSVAVLVVVWSGALFGVLLQSAWPDAPRILSVPLYIALGWVAVFVLPSLLHHFGVATLVLISVGGIVYTIGALAYAFKRPNPYPGTFGFHEVFHLCTLVAAICHYIAVWLAVFS</sequence>
<feature type="transmembrane region" description="Helical" evidence="7">
    <location>
        <begin position="148"/>
        <end position="165"/>
    </location>
</feature>
<evidence type="ECO:0000256" key="7">
    <source>
        <dbReference type="SAM" id="Phobius"/>
    </source>
</evidence>
<comment type="similarity">
    <text evidence="2">Belongs to the UPF0073 (Hly-III) family.</text>
</comment>
<evidence type="ECO:0000313" key="9">
    <source>
        <dbReference type="Proteomes" id="UP001056336"/>
    </source>
</evidence>
<evidence type="ECO:0000256" key="6">
    <source>
        <dbReference type="ARBA" id="ARBA00023136"/>
    </source>
</evidence>
<feature type="transmembrane region" description="Helical" evidence="7">
    <location>
        <begin position="123"/>
        <end position="142"/>
    </location>
</feature>
<keyword evidence="6 7" id="KW-0472">Membrane</keyword>
<dbReference type="PANTHER" id="PTHR20855">
    <property type="entry name" value="ADIPOR/PROGESTIN RECEPTOR-RELATED"/>
    <property type="match status" value="1"/>
</dbReference>
<keyword evidence="3" id="KW-1003">Cell membrane</keyword>
<evidence type="ECO:0000256" key="2">
    <source>
        <dbReference type="ARBA" id="ARBA00008488"/>
    </source>
</evidence>
<dbReference type="InterPro" id="IPR005744">
    <property type="entry name" value="Hy-lIII"/>
</dbReference>
<name>A0ABY4R2W6_9ACTN</name>
<comment type="subcellular location">
    <subcellularLocation>
        <location evidence="1">Cell membrane</location>
        <topology evidence="1">Multi-pass membrane protein</topology>
    </subcellularLocation>
</comment>
<feature type="transmembrane region" description="Helical" evidence="7">
    <location>
        <begin position="172"/>
        <end position="196"/>
    </location>
</feature>
<proteinExistence type="inferred from homology"/>
<keyword evidence="4 7" id="KW-0812">Transmembrane</keyword>
<reference evidence="8" key="2">
    <citation type="submission" date="2022-05" db="EMBL/GenBank/DDBJ databases">
        <authorList>
            <person name="Kim J.-S."/>
            <person name="Lee K."/>
            <person name="Suh M."/>
            <person name="Eom M."/>
            <person name="Kim J.-S."/>
            <person name="Kim D.-S."/>
            <person name="Ko S.-H."/>
            <person name="Shin Y."/>
            <person name="Lee J.-S."/>
        </authorList>
    </citation>
    <scope>NUCLEOTIDE SEQUENCE</scope>
    <source>
        <strain evidence="8">N237</strain>
    </source>
</reference>
<dbReference type="InterPro" id="IPR004254">
    <property type="entry name" value="AdipoR/HlyIII-related"/>
</dbReference>
<dbReference type="PANTHER" id="PTHR20855:SF3">
    <property type="entry name" value="LD03007P"/>
    <property type="match status" value="1"/>
</dbReference>
<evidence type="ECO:0000256" key="4">
    <source>
        <dbReference type="ARBA" id="ARBA00022692"/>
    </source>
</evidence>
<dbReference type="Proteomes" id="UP001056336">
    <property type="component" value="Chromosome"/>
</dbReference>
<dbReference type="Pfam" id="PF03006">
    <property type="entry name" value="HlyIII"/>
    <property type="match status" value="1"/>
</dbReference>
<evidence type="ECO:0000256" key="3">
    <source>
        <dbReference type="ARBA" id="ARBA00022475"/>
    </source>
</evidence>
<gene>
    <name evidence="8" type="ORF">M6D93_05645</name>
</gene>
<reference evidence="8" key="1">
    <citation type="journal article" date="2018" name="Int. J. Syst. Evol. Microbiol.">
        <title>Jatrophihabitans telluris sp. nov., isolated from sediment soil of lava forest wetlands and the emended description of the genus Jatrophihabitans.</title>
        <authorList>
            <person name="Lee K.C."/>
            <person name="Suh M.K."/>
            <person name="Eom M.K."/>
            <person name="Kim K.K."/>
            <person name="Kim J.S."/>
            <person name="Kim D.S."/>
            <person name="Ko S.H."/>
            <person name="Shin Y.K."/>
            <person name="Lee J.S."/>
        </authorList>
    </citation>
    <scope>NUCLEOTIDE SEQUENCE</scope>
    <source>
        <strain evidence="8">N237</strain>
    </source>
</reference>
<evidence type="ECO:0000313" key="8">
    <source>
        <dbReference type="EMBL" id="UQX89490.1"/>
    </source>
</evidence>
<organism evidence="8 9">
    <name type="scientific">Jatrophihabitans telluris</name>
    <dbReference type="NCBI Taxonomy" id="2038343"/>
    <lineage>
        <taxon>Bacteria</taxon>
        <taxon>Bacillati</taxon>
        <taxon>Actinomycetota</taxon>
        <taxon>Actinomycetes</taxon>
        <taxon>Jatrophihabitantales</taxon>
        <taxon>Jatrophihabitantaceae</taxon>
        <taxon>Jatrophihabitans</taxon>
    </lineage>
</organism>
<evidence type="ECO:0000256" key="5">
    <source>
        <dbReference type="ARBA" id="ARBA00022989"/>
    </source>
</evidence>
<feature type="transmembrane region" description="Helical" evidence="7">
    <location>
        <begin position="33"/>
        <end position="53"/>
    </location>
</feature>
<accession>A0ABY4R2W6</accession>
<feature type="transmembrane region" description="Helical" evidence="7">
    <location>
        <begin position="211"/>
        <end position="232"/>
    </location>
</feature>
<dbReference type="EMBL" id="CP097332">
    <property type="protein sequence ID" value="UQX89490.1"/>
    <property type="molecule type" value="Genomic_DNA"/>
</dbReference>
<evidence type="ECO:0000256" key="1">
    <source>
        <dbReference type="ARBA" id="ARBA00004651"/>
    </source>
</evidence>
<feature type="transmembrane region" description="Helical" evidence="7">
    <location>
        <begin position="60"/>
        <end position="79"/>
    </location>
</feature>
<keyword evidence="5 7" id="KW-1133">Transmembrane helix</keyword>
<dbReference type="NCBIfam" id="TIGR01065">
    <property type="entry name" value="hlyIII"/>
    <property type="match status" value="1"/>
</dbReference>
<feature type="transmembrane region" description="Helical" evidence="7">
    <location>
        <begin position="99"/>
        <end position="116"/>
    </location>
</feature>